<dbReference type="Proteomes" id="UP000032633">
    <property type="component" value="Chromosome"/>
</dbReference>
<dbReference type="GO" id="GO:0003723">
    <property type="term" value="F:RNA binding"/>
    <property type="evidence" value="ECO:0007669"/>
    <property type="project" value="UniProtKB-KW"/>
</dbReference>
<organism evidence="2 3">
    <name type="scientific">Paenibacillus beijingensis</name>
    <dbReference type="NCBI Taxonomy" id="1126833"/>
    <lineage>
        <taxon>Bacteria</taxon>
        <taxon>Bacillati</taxon>
        <taxon>Bacillota</taxon>
        <taxon>Bacilli</taxon>
        <taxon>Bacillales</taxon>
        <taxon>Paenibacillaceae</taxon>
        <taxon>Paenibacillus</taxon>
    </lineage>
</organism>
<accession>A0A0D5NIG6</accession>
<dbReference type="STRING" id="1126833.VN24_09430"/>
<name>A0A0D5NIG6_9BACL</name>
<dbReference type="HOGENOM" id="CLU_111516_0_1_9"/>
<keyword evidence="3" id="KW-1185">Reference proteome</keyword>
<dbReference type="InterPro" id="IPR006699">
    <property type="entry name" value="GlpP"/>
</dbReference>
<dbReference type="EMBL" id="CP011058">
    <property type="protein sequence ID" value="AJY74767.1"/>
    <property type="molecule type" value="Genomic_DNA"/>
</dbReference>
<gene>
    <name evidence="2" type="ORF">VN24_09430</name>
</gene>
<dbReference type="GO" id="GO:0006071">
    <property type="term" value="P:glycerol metabolic process"/>
    <property type="evidence" value="ECO:0007669"/>
    <property type="project" value="UniProtKB-UniRule"/>
</dbReference>
<evidence type="ECO:0000313" key="3">
    <source>
        <dbReference type="Proteomes" id="UP000032633"/>
    </source>
</evidence>
<protein>
    <recommendedName>
        <fullName evidence="1">Glycerol uptake operon antiterminator regulatory protein</fullName>
    </recommendedName>
</protein>
<keyword evidence="1" id="KW-0694">RNA-binding</keyword>
<reference evidence="3" key="2">
    <citation type="submission" date="2015-03" db="EMBL/GenBank/DDBJ databases">
        <title>Genome sequence of Paenibacillus beijingensis strain DSM 24997T.</title>
        <authorList>
            <person name="Kwak Y."/>
            <person name="Shin J.-H."/>
        </authorList>
    </citation>
    <scope>NUCLEOTIDE SEQUENCE [LARGE SCALE GENOMIC DNA]</scope>
    <source>
        <strain evidence="3">DSM 24997</strain>
    </source>
</reference>
<evidence type="ECO:0000256" key="1">
    <source>
        <dbReference type="PIRNR" id="PIRNR016897"/>
    </source>
</evidence>
<comment type="function">
    <text evidence="1">Regulates expression of the glpD operon. In the presence of glycerol 3-phosphate (G3P) causes antitermination of transcription of glpD at the inverted repeat of the leader region to enhance its transcription. Binds and stabilizes glpD leader mRNA.</text>
</comment>
<dbReference type="PIRSF" id="PIRSF016897">
    <property type="entry name" value="GlpP"/>
    <property type="match status" value="1"/>
</dbReference>
<evidence type="ECO:0000313" key="2">
    <source>
        <dbReference type="EMBL" id="AJY74767.1"/>
    </source>
</evidence>
<dbReference type="KEGG" id="pbj:VN24_09430"/>
<sequence>MERNISLMSLLYRIGNNPIIAAVRRPEDVDAALDSRVENLFFMGGNVKEIIHAVGRTKERNKGAFVHLDLIRGLSSTDKESVDFVADYIGADGIVTPKSHLIKEAKRAGLYGILHLFVLDSSALKNGLKMAGNVQPDAIELMPGVITKIVQSLSDTITDIPIIASGLIQTKEEAASSLHAGATSLSVSDQTLWNLSFQDLQAIM</sequence>
<reference evidence="2 3" key="1">
    <citation type="journal article" date="2015" name="J. Biotechnol.">
        <title>Complete genome sequence of Paenibacillus beijingensis 7188(T) (=DSM 24997(T)), a novel rhizobacterium from jujube garden soil.</title>
        <authorList>
            <person name="Kwak Y."/>
            <person name="Shin J.H."/>
        </authorList>
    </citation>
    <scope>NUCLEOTIDE SEQUENCE [LARGE SCALE GENOMIC DNA]</scope>
    <source>
        <strain evidence="2 3">DSM 24997</strain>
    </source>
</reference>
<dbReference type="GO" id="GO:0006355">
    <property type="term" value="P:regulation of DNA-templated transcription"/>
    <property type="evidence" value="ECO:0007669"/>
    <property type="project" value="InterPro"/>
</dbReference>
<proteinExistence type="predicted"/>
<dbReference type="PANTHER" id="PTHR35787:SF1">
    <property type="entry name" value="GLYCEROL UPTAKE OPERON ANTITERMINATOR REGULATORY PROTEIN"/>
    <property type="match status" value="1"/>
</dbReference>
<keyword evidence="1" id="KW-0805">Transcription regulation</keyword>
<dbReference type="PATRIC" id="fig|1126833.4.peg.2086"/>
<dbReference type="SUPFAM" id="SSF110391">
    <property type="entry name" value="GlpP-like"/>
    <property type="match status" value="1"/>
</dbReference>
<dbReference type="Gene3D" id="3.20.20.70">
    <property type="entry name" value="Aldolase class I"/>
    <property type="match status" value="1"/>
</dbReference>
<dbReference type="InterPro" id="IPR013785">
    <property type="entry name" value="Aldolase_TIM"/>
</dbReference>
<dbReference type="AlphaFoldDB" id="A0A0D5NIG6"/>
<keyword evidence="1" id="KW-0319">Glycerol metabolism</keyword>
<dbReference type="PANTHER" id="PTHR35787">
    <property type="entry name" value="GLYCEROL UPTAKE OPERON ANTITERMINATOR REGULATORY PROTEIN"/>
    <property type="match status" value="1"/>
</dbReference>
<dbReference type="Pfam" id="PF04309">
    <property type="entry name" value="G3P_antiterm"/>
    <property type="match status" value="1"/>
</dbReference>
<keyword evidence="1" id="KW-0804">Transcription</keyword>